<dbReference type="Proteomes" id="UP000236721">
    <property type="component" value="Unassembled WGS sequence"/>
</dbReference>
<evidence type="ECO:0000259" key="1">
    <source>
        <dbReference type="PROSITE" id="PS51186"/>
    </source>
</evidence>
<dbReference type="CDD" id="cd04301">
    <property type="entry name" value="NAT_SF"/>
    <property type="match status" value="1"/>
</dbReference>
<sequence length="156" mass="17745">MFEIRQVEPSQLPLALLMTADPESTAIKVYQDKCVAYAAYLQEALIAGLLVAVDEESHRAEIFNISVYPQYQGKGFGGALLSETLQCLSGQGIEYVELGTGCFGYQLAFYHKHGFRVDRVVKNFFLENYSEPIIENGIQHKDMLRLIWRSTEQREM</sequence>
<evidence type="ECO:0000313" key="3">
    <source>
        <dbReference type="Proteomes" id="UP000236721"/>
    </source>
</evidence>
<evidence type="ECO:0000313" key="2">
    <source>
        <dbReference type="EMBL" id="SEG23849.1"/>
    </source>
</evidence>
<dbReference type="SUPFAM" id="SSF55729">
    <property type="entry name" value="Acyl-CoA N-acyltransferases (Nat)"/>
    <property type="match status" value="1"/>
</dbReference>
<name>A0A1H5YI73_9VIBR</name>
<dbReference type="Pfam" id="PF13508">
    <property type="entry name" value="Acetyltransf_7"/>
    <property type="match status" value="1"/>
</dbReference>
<dbReference type="PROSITE" id="PS51186">
    <property type="entry name" value="GNAT"/>
    <property type="match status" value="1"/>
</dbReference>
<gene>
    <name evidence="2" type="ORF">SAMN04488244_109110</name>
</gene>
<dbReference type="Gene3D" id="3.40.630.30">
    <property type="match status" value="1"/>
</dbReference>
<organism evidence="2 3">
    <name type="scientific">Vibrio hangzhouensis</name>
    <dbReference type="NCBI Taxonomy" id="462991"/>
    <lineage>
        <taxon>Bacteria</taxon>
        <taxon>Pseudomonadati</taxon>
        <taxon>Pseudomonadota</taxon>
        <taxon>Gammaproteobacteria</taxon>
        <taxon>Vibrionales</taxon>
        <taxon>Vibrionaceae</taxon>
        <taxon>Vibrio</taxon>
    </lineage>
</organism>
<dbReference type="AlphaFoldDB" id="A0A1H5YI73"/>
<reference evidence="3" key="1">
    <citation type="submission" date="2016-10" db="EMBL/GenBank/DDBJ databases">
        <authorList>
            <person name="Varghese N."/>
            <person name="Submissions S."/>
        </authorList>
    </citation>
    <scope>NUCLEOTIDE SEQUENCE [LARGE SCALE GENOMIC DNA]</scope>
    <source>
        <strain evidence="3">CGMCC 1.7062</strain>
    </source>
</reference>
<dbReference type="InterPro" id="IPR000182">
    <property type="entry name" value="GNAT_dom"/>
</dbReference>
<dbReference type="InterPro" id="IPR016181">
    <property type="entry name" value="Acyl_CoA_acyltransferase"/>
</dbReference>
<dbReference type="GO" id="GO:0016747">
    <property type="term" value="F:acyltransferase activity, transferring groups other than amino-acyl groups"/>
    <property type="evidence" value="ECO:0007669"/>
    <property type="project" value="InterPro"/>
</dbReference>
<dbReference type="OrthoDB" id="9813917at2"/>
<keyword evidence="3" id="KW-1185">Reference proteome</keyword>
<protein>
    <recommendedName>
        <fullName evidence="1">N-acetyltransferase domain-containing protein</fullName>
    </recommendedName>
</protein>
<accession>A0A1H5YI73</accession>
<dbReference type="RefSeq" id="WP_103880405.1">
    <property type="nucleotide sequence ID" value="NZ_FNVG01000009.1"/>
</dbReference>
<dbReference type="EMBL" id="FNVG01000009">
    <property type="protein sequence ID" value="SEG23849.1"/>
    <property type="molecule type" value="Genomic_DNA"/>
</dbReference>
<feature type="domain" description="N-acetyltransferase" evidence="1">
    <location>
        <begin position="2"/>
        <end position="134"/>
    </location>
</feature>
<proteinExistence type="predicted"/>